<comment type="caution">
    <text evidence="3">The sequence shown here is derived from an EMBL/GenBank/DDBJ whole genome shotgun (WGS) entry which is preliminary data.</text>
</comment>
<evidence type="ECO:0000313" key="4">
    <source>
        <dbReference type="Proteomes" id="UP000484255"/>
    </source>
</evidence>
<dbReference type="RefSeq" id="WP_163457781.1">
    <property type="nucleotide sequence ID" value="NZ_JAAGOH010000013.1"/>
</dbReference>
<evidence type="ECO:0000259" key="2">
    <source>
        <dbReference type="Pfam" id="PF20243"/>
    </source>
</evidence>
<gene>
    <name evidence="3" type="ORF">G3A44_12095</name>
</gene>
<dbReference type="Pfam" id="PF20243">
    <property type="entry name" value="MbnP"/>
    <property type="match status" value="1"/>
</dbReference>
<keyword evidence="1" id="KW-0732">Signal</keyword>
<dbReference type="EMBL" id="JAAGOH010000013">
    <property type="protein sequence ID" value="NDY91927.1"/>
    <property type="molecule type" value="Genomic_DNA"/>
</dbReference>
<organism evidence="3 4">
    <name type="scientific">Ideonella livida</name>
    <dbReference type="NCBI Taxonomy" id="2707176"/>
    <lineage>
        <taxon>Bacteria</taxon>
        <taxon>Pseudomonadati</taxon>
        <taxon>Pseudomonadota</taxon>
        <taxon>Betaproteobacteria</taxon>
        <taxon>Burkholderiales</taxon>
        <taxon>Sphaerotilaceae</taxon>
        <taxon>Ideonella</taxon>
    </lineage>
</organism>
<evidence type="ECO:0000313" key="3">
    <source>
        <dbReference type="EMBL" id="NDY91927.1"/>
    </source>
</evidence>
<protein>
    <submittedName>
        <fullName evidence="3">Metallo-mystery pair system four-Cys motif protein</fullName>
    </submittedName>
</protein>
<feature type="domain" description="Copper-binding protein MbnP-like" evidence="2">
    <location>
        <begin position="39"/>
        <end position="284"/>
    </location>
</feature>
<dbReference type="InterPro" id="IPR023977">
    <property type="entry name" value="MbnP-like"/>
</dbReference>
<reference evidence="3 4" key="1">
    <citation type="submission" date="2020-02" db="EMBL/GenBank/DDBJ databases">
        <title>Ideonella bacterium strain TBM-1.</title>
        <authorList>
            <person name="Chen W.-M."/>
        </authorList>
    </citation>
    <scope>NUCLEOTIDE SEQUENCE [LARGE SCALE GENOMIC DNA]</scope>
    <source>
        <strain evidence="3 4">TBM-1</strain>
    </source>
</reference>
<dbReference type="Proteomes" id="UP000484255">
    <property type="component" value="Unassembled WGS sequence"/>
</dbReference>
<name>A0A7C9TLX5_9BURK</name>
<proteinExistence type="predicted"/>
<sequence>MLPNIPHLLPSGLLALLTASALLTACGGGDDDTEEAPTTQAVSIEFVATVGGTPVSCASTLEGLGTTGAKAKVQDLRFYVSNVKLTNDKGEEVLVTLDANDFQLTSAGQTVALIDLEDGSGFCAGDKLLHVAVTGTVPQGTYAGVEMTLGVPEALNHSESTVAAAPLDNKDMAWSWQAGRKFVKIEVNPENATTAGTFTQGIKKFNADGSATGTFNNSFYFHLGNTGCAVDSTKSWGYSCTSDNTRTFHLHGFDPQKQRITVDLKALFALSNLVEEHGGAGGCMSGGTDPECQAMWSVIGSSFDASGNSVQDSENEFFHGHTIFRALAK</sequence>
<dbReference type="NCBIfam" id="TIGR04052">
    <property type="entry name" value="MbnP_like_WxW"/>
    <property type="match status" value="1"/>
</dbReference>
<dbReference type="InterPro" id="IPR046863">
    <property type="entry name" value="MbnP-like_dom"/>
</dbReference>
<evidence type="ECO:0000256" key="1">
    <source>
        <dbReference type="SAM" id="SignalP"/>
    </source>
</evidence>
<feature type="chain" id="PRO_5028865372" evidence="1">
    <location>
        <begin position="26"/>
        <end position="329"/>
    </location>
</feature>
<accession>A0A7C9TLX5</accession>
<dbReference type="AlphaFoldDB" id="A0A7C9TLX5"/>
<keyword evidence="4" id="KW-1185">Reference proteome</keyword>
<feature type="signal peptide" evidence="1">
    <location>
        <begin position="1"/>
        <end position="25"/>
    </location>
</feature>